<keyword evidence="1" id="KW-0472">Membrane</keyword>
<accession>A0A3M7TNT2</accession>
<feature type="transmembrane region" description="Helical" evidence="1">
    <location>
        <begin position="20"/>
        <end position="38"/>
    </location>
</feature>
<protein>
    <submittedName>
        <fullName evidence="2">Uncharacterized protein</fullName>
    </submittedName>
</protein>
<sequence length="100" mass="11218">MNPYAKFLGVKKEKDRHTGFRLLNYFCYAAFILLLAAINTPFTLFPEEVYYVPAVFLLFTLYLGGKTIEGFVDGLLRVVFIFGLPAAISLVTTIVLFLAA</sequence>
<keyword evidence="1" id="KW-0812">Transmembrane</keyword>
<name>A0A3M7TNT2_9BACI</name>
<proteinExistence type="predicted"/>
<evidence type="ECO:0000313" key="3">
    <source>
        <dbReference type="Proteomes" id="UP000278746"/>
    </source>
</evidence>
<feature type="transmembrane region" description="Helical" evidence="1">
    <location>
        <begin position="50"/>
        <end position="68"/>
    </location>
</feature>
<comment type="caution">
    <text evidence="2">The sequence shown here is derived from an EMBL/GenBank/DDBJ whole genome shotgun (WGS) entry which is preliminary data.</text>
</comment>
<evidence type="ECO:0000256" key="1">
    <source>
        <dbReference type="SAM" id="Phobius"/>
    </source>
</evidence>
<dbReference type="RefSeq" id="WP_122901230.1">
    <property type="nucleotide sequence ID" value="NZ_RHIB01000003.1"/>
</dbReference>
<reference evidence="2 3" key="1">
    <citation type="submission" date="2018-10" db="EMBL/GenBank/DDBJ databases">
        <title>Bacillus Keqinensis sp. nov., a moderately halophilic bacterium isolated from a saline-alkaline lake.</title>
        <authorList>
            <person name="Wang H."/>
        </authorList>
    </citation>
    <scope>NUCLEOTIDE SEQUENCE [LARGE SCALE GENOMIC DNA]</scope>
    <source>
        <strain evidence="2 3">KQ-3</strain>
    </source>
</reference>
<organism evidence="2 3">
    <name type="scientific">Alteribacter keqinensis</name>
    <dbReference type="NCBI Taxonomy" id="2483800"/>
    <lineage>
        <taxon>Bacteria</taxon>
        <taxon>Bacillati</taxon>
        <taxon>Bacillota</taxon>
        <taxon>Bacilli</taxon>
        <taxon>Bacillales</taxon>
        <taxon>Bacillaceae</taxon>
        <taxon>Alteribacter</taxon>
    </lineage>
</organism>
<dbReference type="Proteomes" id="UP000278746">
    <property type="component" value="Unassembled WGS sequence"/>
</dbReference>
<dbReference type="OrthoDB" id="2972118at2"/>
<keyword evidence="3" id="KW-1185">Reference proteome</keyword>
<evidence type="ECO:0000313" key="2">
    <source>
        <dbReference type="EMBL" id="RNA67112.1"/>
    </source>
</evidence>
<dbReference type="AlphaFoldDB" id="A0A3M7TNT2"/>
<feature type="transmembrane region" description="Helical" evidence="1">
    <location>
        <begin position="75"/>
        <end position="99"/>
    </location>
</feature>
<keyword evidence="1" id="KW-1133">Transmembrane helix</keyword>
<dbReference type="EMBL" id="RHIB01000003">
    <property type="protein sequence ID" value="RNA67112.1"/>
    <property type="molecule type" value="Genomic_DNA"/>
</dbReference>
<gene>
    <name evidence="2" type="ORF">EBO34_18155</name>
</gene>